<dbReference type="AlphaFoldDB" id="A0A249L590"/>
<dbReference type="Pfam" id="PF10502">
    <property type="entry name" value="Peptidase_S26"/>
    <property type="match status" value="1"/>
</dbReference>
<organism evidence="2 3">
    <name type="scientific">Candidatus Nanopelagicus abundans</name>
    <dbReference type="NCBI Taxonomy" id="1884916"/>
    <lineage>
        <taxon>Bacteria</taxon>
        <taxon>Bacillati</taxon>
        <taxon>Actinomycetota</taxon>
        <taxon>Actinomycetes</taxon>
        <taxon>Candidatus Nanopelagicales</taxon>
        <taxon>Candidatus Nanopelagicaceae</taxon>
        <taxon>Candidatus Nanopelagicus</taxon>
    </lineage>
</organism>
<dbReference type="RefSeq" id="WP_095688471.1">
    <property type="nucleotide sequence ID" value="NZ_CP016779.1"/>
</dbReference>
<keyword evidence="3" id="KW-1185">Reference proteome</keyword>
<protein>
    <submittedName>
        <fullName evidence="2">S26 family signal peptidase</fullName>
    </submittedName>
</protein>
<dbReference type="Proteomes" id="UP000217210">
    <property type="component" value="Chromosome"/>
</dbReference>
<dbReference type="InterPro" id="IPR036286">
    <property type="entry name" value="LexA/Signal_pep-like_sf"/>
</dbReference>
<proteinExistence type="predicted"/>
<sequence length="104" mass="11957">MFGFSTVVVSGNSMSPAYNQGDFLFIRSLSGQRHTLLIGQVYLIQDPNREGVNLLKRLKETRMEHGITRYWVEGDSKESNDSRSWGWLEGDKFVGKVLLRYRKG</sequence>
<dbReference type="Gene3D" id="2.10.109.10">
    <property type="entry name" value="Umud Fragment, subunit A"/>
    <property type="match status" value="1"/>
</dbReference>
<accession>A0A249L590</accession>
<dbReference type="KEGG" id="nab:B1sIIB91_04810"/>
<evidence type="ECO:0000313" key="2">
    <source>
        <dbReference type="EMBL" id="ASY24212.1"/>
    </source>
</evidence>
<evidence type="ECO:0000313" key="3">
    <source>
        <dbReference type="Proteomes" id="UP000217210"/>
    </source>
</evidence>
<dbReference type="EMBL" id="CP016779">
    <property type="protein sequence ID" value="ASY24212.1"/>
    <property type="molecule type" value="Genomic_DNA"/>
</dbReference>
<dbReference type="CDD" id="cd06530">
    <property type="entry name" value="S26_SPase_I"/>
    <property type="match status" value="1"/>
</dbReference>
<reference evidence="2 3" key="1">
    <citation type="submission" date="2016-07" db="EMBL/GenBank/DDBJ databases">
        <title>High microdiversification within the ubiquitous acI lineage of Actinobacteria.</title>
        <authorList>
            <person name="Neuenschwander S.M."/>
            <person name="Salcher M."/>
            <person name="Ghai R."/>
            <person name="Pernthaler J."/>
        </authorList>
    </citation>
    <scope>NUCLEOTIDE SEQUENCE [LARGE SCALE GENOMIC DNA]</scope>
    <source>
        <strain evidence="2">MMS-IIB-91</strain>
    </source>
</reference>
<evidence type="ECO:0000259" key="1">
    <source>
        <dbReference type="Pfam" id="PF10502"/>
    </source>
</evidence>
<dbReference type="SUPFAM" id="SSF51306">
    <property type="entry name" value="LexA/Signal peptidase"/>
    <property type="match status" value="1"/>
</dbReference>
<dbReference type="OrthoDB" id="1467636at2"/>
<name>A0A249L590_9ACTN</name>
<dbReference type="GO" id="GO:0006465">
    <property type="term" value="P:signal peptide processing"/>
    <property type="evidence" value="ECO:0007669"/>
    <property type="project" value="InterPro"/>
</dbReference>
<dbReference type="GO" id="GO:0004252">
    <property type="term" value="F:serine-type endopeptidase activity"/>
    <property type="evidence" value="ECO:0007669"/>
    <property type="project" value="InterPro"/>
</dbReference>
<gene>
    <name evidence="2" type="ORF">B1sIIB91_04810</name>
</gene>
<dbReference type="InterPro" id="IPR019533">
    <property type="entry name" value="Peptidase_S26"/>
</dbReference>
<feature type="domain" description="Peptidase S26" evidence="1">
    <location>
        <begin position="2"/>
        <end position="58"/>
    </location>
</feature>